<keyword evidence="4 5" id="KW-0238">DNA-binding</keyword>
<dbReference type="Gene3D" id="6.20.210.20">
    <property type="entry name" value="THAP domain"/>
    <property type="match status" value="1"/>
</dbReference>
<keyword evidence="1" id="KW-0479">Metal-binding</keyword>
<dbReference type="EMBL" id="CAWYQH010000108">
    <property type="protein sequence ID" value="CAK8688491.1"/>
    <property type="molecule type" value="Genomic_DNA"/>
</dbReference>
<dbReference type="InterPro" id="IPR038441">
    <property type="entry name" value="THAP_Znf_sf"/>
</dbReference>
<dbReference type="SUPFAM" id="SSF57716">
    <property type="entry name" value="Glucocorticoid receptor-like (DNA-binding domain)"/>
    <property type="match status" value="1"/>
</dbReference>
<organism evidence="7 8">
    <name type="scientific">Clavelina lepadiformis</name>
    <name type="common">Light-bulb sea squirt</name>
    <name type="synonym">Ascidia lepadiformis</name>
    <dbReference type="NCBI Taxonomy" id="159417"/>
    <lineage>
        <taxon>Eukaryota</taxon>
        <taxon>Metazoa</taxon>
        <taxon>Chordata</taxon>
        <taxon>Tunicata</taxon>
        <taxon>Ascidiacea</taxon>
        <taxon>Aplousobranchia</taxon>
        <taxon>Clavelinidae</taxon>
        <taxon>Clavelina</taxon>
    </lineage>
</organism>
<dbReference type="PANTHER" id="PTHR46927">
    <property type="entry name" value="AGAP005574-PA"/>
    <property type="match status" value="1"/>
</dbReference>
<dbReference type="SMART" id="SM00692">
    <property type="entry name" value="DM3"/>
    <property type="match status" value="1"/>
</dbReference>
<dbReference type="InterPro" id="IPR049012">
    <property type="entry name" value="Mutator_transp_dom"/>
</dbReference>
<comment type="caution">
    <text evidence="7">The sequence shown here is derived from an EMBL/GenBank/DDBJ whole genome shotgun (WGS) entry which is preliminary data.</text>
</comment>
<evidence type="ECO:0000256" key="2">
    <source>
        <dbReference type="ARBA" id="ARBA00022771"/>
    </source>
</evidence>
<name>A0ABP0G9M1_CLALP</name>
<evidence type="ECO:0000256" key="3">
    <source>
        <dbReference type="ARBA" id="ARBA00022833"/>
    </source>
</evidence>
<dbReference type="Proteomes" id="UP001642483">
    <property type="component" value="Unassembled WGS sequence"/>
</dbReference>
<evidence type="ECO:0000256" key="4">
    <source>
        <dbReference type="ARBA" id="ARBA00023125"/>
    </source>
</evidence>
<keyword evidence="2 5" id="KW-0863">Zinc-finger</keyword>
<sequence>MLYNLGYFYSLLKFSSTKLANQIFKMPCCAAMYCSNNQKNSKLYRFPRDELRRRQWAINCGRPKWRPTENSKLCEVHFEESDFKFLNYSGRRVLKKTAMPRIFKNFVKSRKGKHLKNATINNNRSSDGIHHNTETEDQDIACISNCKNGPSLSQQSYIHSSCPIELLEDLRENSSQDVKKLTSFSGNRIISCKCFSDILNEVCTNHNACSPECQSKLRVVREEDRGLGSGLTLICDKCPYTSQSYRTYDSLVQLSSAPETHMCKTNVQLATGIVQAGVSVQAAKILLNALKIPSPSLNTLETYCKEVSDYVKPLITPGLANNVLPTHDATSTKHNASCASNRPKKDEMVKRVLSSVPDKLTVVVVARPSRTQKYKPKNKNYLTTDVLSNVNQRGIVDVCENEEGISSTESASIFD</sequence>
<dbReference type="PANTHER" id="PTHR46927:SF3">
    <property type="entry name" value="THAP-TYPE DOMAIN-CONTAINING PROTEIN"/>
    <property type="match status" value="1"/>
</dbReference>
<dbReference type="Pfam" id="PF20700">
    <property type="entry name" value="Mutator"/>
    <property type="match status" value="1"/>
</dbReference>
<evidence type="ECO:0000313" key="8">
    <source>
        <dbReference type="Proteomes" id="UP001642483"/>
    </source>
</evidence>
<feature type="domain" description="THAP-type" evidence="6">
    <location>
        <begin position="26"/>
        <end position="103"/>
    </location>
</feature>
<reference evidence="7 8" key="1">
    <citation type="submission" date="2024-02" db="EMBL/GenBank/DDBJ databases">
        <authorList>
            <person name="Daric V."/>
            <person name="Darras S."/>
        </authorList>
    </citation>
    <scope>NUCLEOTIDE SEQUENCE [LARGE SCALE GENOMIC DNA]</scope>
</reference>
<dbReference type="InterPro" id="IPR006612">
    <property type="entry name" value="THAP_Znf"/>
</dbReference>
<evidence type="ECO:0000256" key="5">
    <source>
        <dbReference type="PROSITE-ProRule" id="PRU00309"/>
    </source>
</evidence>
<gene>
    <name evidence="7" type="ORF">CVLEPA_LOCUS20501</name>
</gene>
<dbReference type="Pfam" id="PF05485">
    <property type="entry name" value="THAP"/>
    <property type="match status" value="1"/>
</dbReference>
<evidence type="ECO:0000259" key="6">
    <source>
        <dbReference type="PROSITE" id="PS50950"/>
    </source>
</evidence>
<proteinExistence type="predicted"/>
<keyword evidence="3" id="KW-0862">Zinc</keyword>
<accession>A0ABP0G9M1</accession>
<evidence type="ECO:0000256" key="1">
    <source>
        <dbReference type="ARBA" id="ARBA00022723"/>
    </source>
</evidence>
<keyword evidence="8" id="KW-1185">Reference proteome</keyword>
<dbReference type="SMART" id="SM00980">
    <property type="entry name" value="THAP"/>
    <property type="match status" value="1"/>
</dbReference>
<dbReference type="InterPro" id="IPR052224">
    <property type="entry name" value="THAP_domain_protein"/>
</dbReference>
<protein>
    <recommendedName>
        <fullName evidence="6">THAP-type domain-containing protein</fullName>
    </recommendedName>
</protein>
<dbReference type="PROSITE" id="PS50950">
    <property type="entry name" value="ZF_THAP"/>
    <property type="match status" value="1"/>
</dbReference>
<evidence type="ECO:0000313" key="7">
    <source>
        <dbReference type="EMBL" id="CAK8688491.1"/>
    </source>
</evidence>